<feature type="transmembrane region" description="Helical" evidence="2">
    <location>
        <begin position="12"/>
        <end position="32"/>
    </location>
</feature>
<reference evidence="3 4" key="1">
    <citation type="submission" date="2018-08" db="EMBL/GenBank/DDBJ databases">
        <authorList>
            <person name="Laetsch R D."/>
            <person name="Stevens L."/>
            <person name="Kumar S."/>
            <person name="Blaxter L. M."/>
        </authorList>
    </citation>
    <scope>NUCLEOTIDE SEQUENCE [LARGE SCALE GENOMIC DNA]</scope>
</reference>
<dbReference type="OrthoDB" id="5840260at2759"/>
<evidence type="ECO:0000313" key="4">
    <source>
        <dbReference type="Proteomes" id="UP000277928"/>
    </source>
</evidence>
<feature type="compositionally biased region" description="Polar residues" evidence="1">
    <location>
        <begin position="102"/>
        <end position="114"/>
    </location>
</feature>
<organism evidence="3 4">
    <name type="scientific">Litomosoides sigmodontis</name>
    <name type="common">Filarial nematode worm</name>
    <dbReference type="NCBI Taxonomy" id="42156"/>
    <lineage>
        <taxon>Eukaryota</taxon>
        <taxon>Metazoa</taxon>
        <taxon>Ecdysozoa</taxon>
        <taxon>Nematoda</taxon>
        <taxon>Chromadorea</taxon>
        <taxon>Rhabditida</taxon>
        <taxon>Spirurina</taxon>
        <taxon>Spiruromorpha</taxon>
        <taxon>Filarioidea</taxon>
        <taxon>Onchocercidae</taxon>
        <taxon>Litomosoides</taxon>
    </lineage>
</organism>
<protein>
    <submittedName>
        <fullName evidence="3">Uncharacterized protein</fullName>
    </submittedName>
</protein>
<dbReference type="Proteomes" id="UP000277928">
    <property type="component" value="Unassembled WGS sequence"/>
</dbReference>
<evidence type="ECO:0000256" key="2">
    <source>
        <dbReference type="SAM" id="Phobius"/>
    </source>
</evidence>
<proteinExistence type="predicted"/>
<feature type="compositionally biased region" description="Basic and acidic residues" evidence="1">
    <location>
        <begin position="52"/>
        <end position="61"/>
    </location>
</feature>
<dbReference type="OMA" id="CSHKKLE"/>
<evidence type="ECO:0000313" key="3">
    <source>
        <dbReference type="EMBL" id="VDK83744.1"/>
    </source>
</evidence>
<dbReference type="EMBL" id="UYRX01000551">
    <property type="protein sequence ID" value="VDK83744.1"/>
    <property type="molecule type" value="Genomic_DNA"/>
</dbReference>
<name>A0A3P6UZU8_LITSI</name>
<feature type="region of interest" description="Disordered" evidence="1">
    <location>
        <begin position="52"/>
        <end position="128"/>
    </location>
</feature>
<keyword evidence="2" id="KW-0472">Membrane</keyword>
<gene>
    <name evidence="3" type="ORF">NLS_LOCUS6339</name>
</gene>
<keyword evidence="4" id="KW-1185">Reference proteome</keyword>
<keyword evidence="2" id="KW-1133">Transmembrane helix</keyword>
<accession>A0A3P6UZU8</accession>
<evidence type="ECO:0000256" key="1">
    <source>
        <dbReference type="SAM" id="MobiDB-lite"/>
    </source>
</evidence>
<sequence>MIFVLLLRTFLLSQYLIVTCLPILSVVIWVLLECSRRKLEFTPAVPLVKGPKHLEAEETQKSKSSQIKPPKTKRSLKPFKILLSGEESEPKPTAASPKCGRTQASHTIPIQPSDDTTKHVESLPESSG</sequence>
<keyword evidence="2" id="KW-0812">Transmembrane</keyword>
<dbReference type="AlphaFoldDB" id="A0A3P6UZU8"/>